<accession>A0A5M3WST0</accession>
<dbReference type="AlphaFoldDB" id="A0A5M3WST0"/>
<proteinExistence type="predicted"/>
<dbReference type="EMBL" id="BLAE01000033">
    <property type="protein sequence ID" value="GES11944.1"/>
    <property type="molecule type" value="Genomic_DNA"/>
</dbReference>
<sequence>MAEDLTYRAGTHPEILRRMLAELSGSRPLAGLTTRAPDDPAIALLDAWAVIGDVLTFYQERIAGEGFLRTATERRSILELARLIGYELNPGVSATAFLTFLVDAPTVLVPGGTRVQSVPGQGELPQTFETSADLAARAEWNQLRPRALGPQALAISGGELYLVGGGDSALDVTQTFPLDLDLALPATGTVAAAKVGTVYAAGTATHLRPGDVLLLAGRRAGGSVTQTLVRTVRRIEAEVALDRTRIELDSDAPPPRFRPAAFTAPTVQIAKQAQTSANVDDLVVGQTWSEGALSAWLSVQGWDPAGTLGYIARAHSHPAPKPAGPADPGLFALRASVGFFGHNAPAFRSLTETARTPFDDWDAGLSIWQNSLKTETTYADADCFLERSVPGLTADGWAVFEEPTKRFTAFRVLGAPESSLVGYSLSAKATGLLLGRAADGARITDKPETVKVRRTTAHVGSERLTLARLPVDATLGRGTAEERRLTLDRMVLDLTEGRPIAVTGERADLPGATVSEIVTLAGAEHAGGLTTLLLAAPGLTHRYLRPTVTLAANVVAATHGESVREVVGSGDGRLPNQRFAPRRPPLTHTPSAAPSGADSSLVVRVDGVAWRETPRLYGAGRADEVYLVRQADDGSVAIIFGDGEQGARLPTGVENVVAAYRSGIGRAGMVPAGSLTLLMTRPLGVREVSNPLPASGAADPEPREEARRNAPLTVLTMERVVSLRDAEDFCRAFAGVGKCGATALTRRGSPWIHLTVAASAPKPGGALADHRTGPDSPLRVNLAAALSAVAEPSLRLRLDTYQPLYFNLSARLLADPRRVHAEVEAAVRAALTAAFSFERRSFGQPVTTTEVITTIQRTPGVIFVDLDALHHFDRPPSLPPGDLLAAETVAWAQEEAEPSGLAQLLLVNPLGITLAPIPQESLT</sequence>
<protein>
    <recommendedName>
        <fullName evidence="4">Baseplate assembly protein</fullName>
    </recommendedName>
</protein>
<evidence type="ECO:0008006" key="4">
    <source>
        <dbReference type="Google" id="ProtNLM"/>
    </source>
</evidence>
<feature type="region of interest" description="Disordered" evidence="1">
    <location>
        <begin position="566"/>
        <end position="598"/>
    </location>
</feature>
<evidence type="ECO:0000256" key="1">
    <source>
        <dbReference type="SAM" id="MobiDB-lite"/>
    </source>
</evidence>
<dbReference type="NCBIfam" id="TIGR02243">
    <property type="entry name" value="putative baseplate assembly protein"/>
    <property type="match status" value="1"/>
</dbReference>
<gene>
    <name evidence="2" type="ORF">Amac_055410</name>
</gene>
<reference evidence="2 3" key="1">
    <citation type="submission" date="2019-10" db="EMBL/GenBank/DDBJ databases">
        <title>Whole genome shotgun sequence of Acrocarpospora macrocephala NBRC 16266.</title>
        <authorList>
            <person name="Ichikawa N."/>
            <person name="Kimura A."/>
            <person name="Kitahashi Y."/>
            <person name="Komaki H."/>
            <person name="Oguchi A."/>
        </authorList>
    </citation>
    <scope>NUCLEOTIDE SEQUENCE [LARGE SCALE GENOMIC DNA]</scope>
    <source>
        <strain evidence="2 3">NBRC 16266</strain>
    </source>
</reference>
<dbReference type="RefSeq" id="WP_218041304.1">
    <property type="nucleotide sequence ID" value="NZ_BAAAHL010000038.1"/>
</dbReference>
<evidence type="ECO:0000313" key="3">
    <source>
        <dbReference type="Proteomes" id="UP000331127"/>
    </source>
</evidence>
<comment type="caution">
    <text evidence="2">The sequence shown here is derived from an EMBL/GenBank/DDBJ whole genome shotgun (WGS) entry which is preliminary data.</text>
</comment>
<keyword evidence="3" id="KW-1185">Reference proteome</keyword>
<name>A0A5M3WST0_9ACTN</name>
<organism evidence="2 3">
    <name type="scientific">Acrocarpospora macrocephala</name>
    <dbReference type="NCBI Taxonomy" id="150177"/>
    <lineage>
        <taxon>Bacteria</taxon>
        <taxon>Bacillati</taxon>
        <taxon>Actinomycetota</taxon>
        <taxon>Actinomycetes</taxon>
        <taxon>Streptosporangiales</taxon>
        <taxon>Streptosporangiaceae</taxon>
        <taxon>Acrocarpospora</taxon>
    </lineage>
</organism>
<evidence type="ECO:0000313" key="2">
    <source>
        <dbReference type="EMBL" id="GES11944.1"/>
    </source>
</evidence>
<dbReference type="Proteomes" id="UP000331127">
    <property type="component" value="Unassembled WGS sequence"/>
</dbReference>
<dbReference type="InterPro" id="IPR011749">
    <property type="entry name" value="CHP02243"/>
</dbReference>